<evidence type="ECO:0000313" key="2">
    <source>
        <dbReference type="Ensembl" id="ENSUMAP00000022005"/>
    </source>
</evidence>
<proteinExistence type="predicted"/>
<evidence type="ECO:0000256" key="1">
    <source>
        <dbReference type="SAM" id="Phobius"/>
    </source>
</evidence>
<accession>A0A452ULY8</accession>
<keyword evidence="1" id="KW-1133">Transmembrane helix</keyword>
<keyword evidence="1" id="KW-0472">Membrane</keyword>
<feature type="transmembrane region" description="Helical" evidence="1">
    <location>
        <begin position="6"/>
        <end position="28"/>
    </location>
</feature>
<reference evidence="2" key="1">
    <citation type="submission" date="2019-03" db="UniProtKB">
        <authorList>
            <consortium name="Ensembl"/>
        </authorList>
    </citation>
    <scope>IDENTIFICATION</scope>
</reference>
<sequence>MGSVTVRYFCYGCLFTSATWTVLLFIYFNFSEVTQPLKNVPIKGSGPHGPFPKKFYPRFTRGPSRVLESQFKVNRIDDTIGNHVEDPEKGNMKFSSELDFCDQTLGNAGTRESFYEQRLKV</sequence>
<dbReference type="Ensembl" id="ENSUMAT00000026083.1">
    <property type="protein sequence ID" value="ENSUMAP00000022005.1"/>
    <property type="gene ID" value="ENSUMAG00000016107.1"/>
</dbReference>
<keyword evidence="1" id="KW-0812">Transmembrane</keyword>
<name>A0A452ULY8_URSMA</name>
<organism evidence="2">
    <name type="scientific">Ursus maritimus</name>
    <name type="common">Polar bear</name>
    <name type="synonym">Thalarctos maritimus</name>
    <dbReference type="NCBI Taxonomy" id="29073"/>
    <lineage>
        <taxon>Eukaryota</taxon>
        <taxon>Metazoa</taxon>
        <taxon>Chordata</taxon>
        <taxon>Craniata</taxon>
        <taxon>Vertebrata</taxon>
        <taxon>Euteleostomi</taxon>
        <taxon>Mammalia</taxon>
        <taxon>Eutheria</taxon>
        <taxon>Laurasiatheria</taxon>
        <taxon>Carnivora</taxon>
        <taxon>Caniformia</taxon>
        <taxon>Ursidae</taxon>
        <taxon>Ursus</taxon>
    </lineage>
</organism>
<dbReference type="GeneTree" id="ENSGT00940000158227"/>
<gene>
    <name evidence="2" type="primary">GALNT11</name>
</gene>
<dbReference type="AlphaFoldDB" id="A0A452ULY8"/>
<protein>
    <submittedName>
        <fullName evidence="2">Polypeptide N-acetylgalactosaminyltransferase 11</fullName>
    </submittedName>
</protein>